<evidence type="ECO:0000259" key="7">
    <source>
        <dbReference type="SMART" id="SM00228"/>
    </source>
</evidence>
<dbReference type="Proteomes" id="UP000321612">
    <property type="component" value="Unassembled WGS sequence"/>
</dbReference>
<dbReference type="GO" id="GO:0004175">
    <property type="term" value="F:endopeptidase activity"/>
    <property type="evidence" value="ECO:0007669"/>
    <property type="project" value="TreeGrafter"/>
</dbReference>
<comment type="similarity">
    <text evidence="1 5">Belongs to the peptidase S41A family.</text>
</comment>
<dbReference type="SMART" id="SM00228">
    <property type="entry name" value="PDZ"/>
    <property type="match status" value="1"/>
</dbReference>
<name>A0A5C8GKC3_9BACT</name>
<comment type="caution">
    <text evidence="9">The sequence shown here is derived from an EMBL/GenBank/DDBJ whole genome shotgun (WGS) entry which is preliminary data.</text>
</comment>
<evidence type="ECO:0000313" key="10">
    <source>
        <dbReference type="Proteomes" id="UP000321612"/>
    </source>
</evidence>
<dbReference type="InterPro" id="IPR004447">
    <property type="entry name" value="Peptidase_S41A"/>
</dbReference>
<dbReference type="FunFam" id="2.30.42.10:FF:000063">
    <property type="entry name" value="Peptidase, S41 family"/>
    <property type="match status" value="1"/>
</dbReference>
<dbReference type="Gene3D" id="3.90.226.10">
    <property type="entry name" value="2-enoyl-CoA Hydratase, Chain A, domain 1"/>
    <property type="match status" value="1"/>
</dbReference>
<evidence type="ECO:0000259" key="8">
    <source>
        <dbReference type="SMART" id="SM00245"/>
    </source>
</evidence>
<keyword evidence="3 5" id="KW-0378">Hydrolase</keyword>
<evidence type="ECO:0000256" key="4">
    <source>
        <dbReference type="ARBA" id="ARBA00022825"/>
    </source>
</evidence>
<evidence type="ECO:0000256" key="5">
    <source>
        <dbReference type="RuleBase" id="RU004404"/>
    </source>
</evidence>
<dbReference type="SUPFAM" id="SSF52096">
    <property type="entry name" value="ClpP/crotonase"/>
    <property type="match status" value="1"/>
</dbReference>
<evidence type="ECO:0000256" key="1">
    <source>
        <dbReference type="ARBA" id="ARBA00009179"/>
    </source>
</evidence>
<dbReference type="InterPro" id="IPR029045">
    <property type="entry name" value="ClpP/crotonase-like_dom_sf"/>
</dbReference>
<gene>
    <name evidence="9" type="ORF">ETF27_06005</name>
</gene>
<dbReference type="EMBL" id="SDIK01000042">
    <property type="protein sequence ID" value="TXJ62115.1"/>
    <property type="molecule type" value="Genomic_DNA"/>
</dbReference>
<organism evidence="9 10">
    <name type="scientific">Prevotella brunnea</name>
    <dbReference type="NCBI Taxonomy" id="2508867"/>
    <lineage>
        <taxon>Bacteria</taxon>
        <taxon>Pseudomonadati</taxon>
        <taxon>Bacteroidota</taxon>
        <taxon>Bacteroidia</taxon>
        <taxon>Bacteroidales</taxon>
        <taxon>Prevotellaceae</taxon>
        <taxon>Prevotella</taxon>
    </lineage>
</organism>
<dbReference type="GO" id="GO:0007165">
    <property type="term" value="P:signal transduction"/>
    <property type="evidence" value="ECO:0007669"/>
    <property type="project" value="TreeGrafter"/>
</dbReference>
<evidence type="ECO:0000256" key="6">
    <source>
        <dbReference type="SAM" id="SignalP"/>
    </source>
</evidence>
<dbReference type="InterPro" id="IPR001478">
    <property type="entry name" value="PDZ"/>
</dbReference>
<keyword evidence="2 5" id="KW-0645">Protease</keyword>
<keyword evidence="10" id="KW-1185">Reference proteome</keyword>
<dbReference type="Gene3D" id="3.30.750.44">
    <property type="match status" value="1"/>
</dbReference>
<evidence type="ECO:0000256" key="2">
    <source>
        <dbReference type="ARBA" id="ARBA00022670"/>
    </source>
</evidence>
<dbReference type="SUPFAM" id="SSF50156">
    <property type="entry name" value="PDZ domain-like"/>
    <property type="match status" value="1"/>
</dbReference>
<evidence type="ECO:0000313" key="9">
    <source>
        <dbReference type="EMBL" id="TXJ62115.1"/>
    </source>
</evidence>
<evidence type="ECO:0000256" key="3">
    <source>
        <dbReference type="ARBA" id="ARBA00022801"/>
    </source>
</evidence>
<sequence length="529" mass="60663">MKKNLFAAVLLMLLPVWATAQININFGENSPLRKLQMAQIAVSNFYVDKVDEDKLTEDAIRGMLKELDPHSTYTNAKETKDLNEPLQGDFEGIGVQFNMIADTLVVIQPVVNGPSEKVGIVAGDRIVTVDDTLIAGVKMNRTEIMKRLRGKKGTKVKLEIVRRGVKNKLTFIVTRAKIPVHTIYASYMIRPGIGYIRLESFGAKTHEEFMTAIDSLKQQGMKRLILDLQENGGGYLEAAVQIANEFLQNNDMIVYTEGRRVARQSFKARGNGKLRDMDVYVLVNEFSASAAEIVTGALMDNDRAMVIGRRTFGKGLVQRPFPLPDGSMIRLTVAHYYIPSGRCIQKPYKKGNQEDYEMDLEKRLKHGELTNADSIHFDNSLKYYTVRKHRPVYGGGGIMPDYFVPLDTIKFTRFHRQITIKNILMNAYLRYMDNNRQMLKSHYKSFDYFVRRYKVPNNLMDEIVNEAKRQKIEPKDEEELKNSIIYMELQLKALVARDLWDMNEYFRVWNEQNDIVKKALEVMGGVATR</sequence>
<dbReference type="InterPro" id="IPR036034">
    <property type="entry name" value="PDZ_sf"/>
</dbReference>
<dbReference type="FunFam" id="3.30.750.44:FF:000001">
    <property type="entry name" value="S41 family peptidase"/>
    <property type="match status" value="1"/>
</dbReference>
<dbReference type="GO" id="GO:0006508">
    <property type="term" value="P:proteolysis"/>
    <property type="evidence" value="ECO:0007669"/>
    <property type="project" value="UniProtKB-KW"/>
</dbReference>
<dbReference type="Pfam" id="PF22694">
    <property type="entry name" value="CtpB_N-like"/>
    <property type="match status" value="1"/>
</dbReference>
<dbReference type="Gene3D" id="2.30.42.10">
    <property type="match status" value="1"/>
</dbReference>
<dbReference type="GO" id="GO:0008236">
    <property type="term" value="F:serine-type peptidase activity"/>
    <property type="evidence" value="ECO:0007669"/>
    <property type="project" value="UniProtKB-KW"/>
</dbReference>
<accession>A0A5C8GKC3</accession>
<keyword evidence="6" id="KW-0732">Signal</keyword>
<dbReference type="AlphaFoldDB" id="A0A5C8GKC3"/>
<dbReference type="SMART" id="SM00245">
    <property type="entry name" value="TSPc"/>
    <property type="match status" value="1"/>
</dbReference>
<dbReference type="NCBIfam" id="TIGR00225">
    <property type="entry name" value="prc"/>
    <property type="match status" value="1"/>
</dbReference>
<reference evidence="10" key="1">
    <citation type="submission" date="2019-05" db="EMBL/GenBank/DDBJ databases">
        <title>Prevotella brunnea sp. nov., isolated from a wound of a patient.</title>
        <authorList>
            <person name="Buhl M."/>
        </authorList>
    </citation>
    <scope>NUCLEOTIDE SEQUENCE [LARGE SCALE GENOMIC DNA]</scope>
    <source>
        <strain evidence="10">A2672</strain>
    </source>
</reference>
<proteinExistence type="inferred from homology"/>
<dbReference type="Pfam" id="PF03572">
    <property type="entry name" value="Peptidase_S41"/>
    <property type="match status" value="1"/>
</dbReference>
<dbReference type="Pfam" id="PF13180">
    <property type="entry name" value="PDZ_2"/>
    <property type="match status" value="1"/>
</dbReference>
<feature type="domain" description="Tail specific protease" evidence="8">
    <location>
        <begin position="166"/>
        <end position="359"/>
    </location>
</feature>
<dbReference type="CDD" id="cd07560">
    <property type="entry name" value="Peptidase_S41_CPP"/>
    <property type="match status" value="1"/>
</dbReference>
<keyword evidence="4 5" id="KW-0720">Serine protease</keyword>
<dbReference type="RefSeq" id="WP_147785583.1">
    <property type="nucleotide sequence ID" value="NZ_SDIK01000042.1"/>
</dbReference>
<dbReference type="OrthoDB" id="9812068at2"/>
<feature type="chain" id="PRO_5022782528" evidence="6">
    <location>
        <begin position="21"/>
        <end position="529"/>
    </location>
</feature>
<dbReference type="PANTHER" id="PTHR32060:SF30">
    <property type="entry name" value="CARBOXY-TERMINAL PROCESSING PROTEASE CTPA"/>
    <property type="match status" value="1"/>
</dbReference>
<feature type="signal peptide" evidence="6">
    <location>
        <begin position="1"/>
        <end position="20"/>
    </location>
</feature>
<dbReference type="InterPro" id="IPR005151">
    <property type="entry name" value="Tail-specific_protease"/>
</dbReference>
<dbReference type="PANTHER" id="PTHR32060">
    <property type="entry name" value="TAIL-SPECIFIC PROTEASE"/>
    <property type="match status" value="1"/>
</dbReference>
<protein>
    <submittedName>
        <fullName evidence="9">S41 family peptidase</fullName>
    </submittedName>
</protein>
<dbReference type="CDD" id="cd06782">
    <property type="entry name" value="cpPDZ_CPP-like"/>
    <property type="match status" value="1"/>
</dbReference>
<dbReference type="GO" id="GO:0030288">
    <property type="term" value="C:outer membrane-bounded periplasmic space"/>
    <property type="evidence" value="ECO:0007669"/>
    <property type="project" value="TreeGrafter"/>
</dbReference>
<dbReference type="InterPro" id="IPR055210">
    <property type="entry name" value="CtpA/B_N"/>
</dbReference>
<feature type="domain" description="PDZ" evidence="7">
    <location>
        <begin position="91"/>
        <end position="164"/>
    </location>
</feature>